<feature type="region of interest" description="Disordered" evidence="2">
    <location>
        <begin position="1"/>
        <end position="101"/>
    </location>
</feature>
<feature type="region of interest" description="Disordered" evidence="2">
    <location>
        <begin position="3162"/>
        <end position="3238"/>
    </location>
</feature>
<feature type="compositionally biased region" description="Basic and acidic residues" evidence="2">
    <location>
        <begin position="1198"/>
        <end position="1225"/>
    </location>
</feature>
<feature type="compositionally biased region" description="Low complexity" evidence="2">
    <location>
        <begin position="780"/>
        <end position="802"/>
    </location>
</feature>
<feature type="compositionally biased region" description="Low complexity" evidence="2">
    <location>
        <begin position="585"/>
        <end position="596"/>
    </location>
</feature>
<feature type="compositionally biased region" description="Low complexity" evidence="2">
    <location>
        <begin position="1695"/>
        <end position="1707"/>
    </location>
</feature>
<feature type="coiled-coil region" evidence="1">
    <location>
        <begin position="2320"/>
        <end position="2354"/>
    </location>
</feature>
<dbReference type="CDD" id="cd00201">
    <property type="entry name" value="WW"/>
    <property type="match status" value="1"/>
</dbReference>
<feature type="compositionally biased region" description="Acidic residues" evidence="2">
    <location>
        <begin position="1518"/>
        <end position="1537"/>
    </location>
</feature>
<feature type="region of interest" description="Disordered" evidence="2">
    <location>
        <begin position="646"/>
        <end position="732"/>
    </location>
</feature>
<dbReference type="InterPro" id="IPR036020">
    <property type="entry name" value="WW_dom_sf"/>
</dbReference>
<feature type="compositionally biased region" description="Acidic residues" evidence="2">
    <location>
        <begin position="1905"/>
        <end position="1931"/>
    </location>
</feature>
<feature type="region of interest" description="Disordered" evidence="2">
    <location>
        <begin position="465"/>
        <end position="618"/>
    </location>
</feature>
<dbReference type="Pfam" id="PF00397">
    <property type="entry name" value="WW"/>
    <property type="match status" value="1"/>
</dbReference>
<feature type="coiled-coil region" evidence="1">
    <location>
        <begin position="2060"/>
        <end position="2094"/>
    </location>
</feature>
<feature type="compositionally biased region" description="Low complexity" evidence="2">
    <location>
        <begin position="1488"/>
        <end position="1498"/>
    </location>
</feature>
<feature type="compositionally biased region" description="Basic and acidic residues" evidence="2">
    <location>
        <begin position="284"/>
        <end position="366"/>
    </location>
</feature>
<feature type="compositionally biased region" description="Basic and acidic residues" evidence="2">
    <location>
        <begin position="1135"/>
        <end position="1150"/>
    </location>
</feature>
<evidence type="ECO:0000313" key="4">
    <source>
        <dbReference type="EMBL" id="CEL77663.1"/>
    </source>
</evidence>
<feature type="region of interest" description="Disordered" evidence="2">
    <location>
        <begin position="971"/>
        <end position="1015"/>
    </location>
</feature>
<organism evidence="4">
    <name type="scientific">Toxoplasma gondii (strain ATCC 50861 / VEG)</name>
    <dbReference type="NCBI Taxonomy" id="432359"/>
    <lineage>
        <taxon>Eukaryota</taxon>
        <taxon>Sar</taxon>
        <taxon>Alveolata</taxon>
        <taxon>Apicomplexa</taxon>
        <taxon>Conoidasida</taxon>
        <taxon>Coccidia</taxon>
        <taxon>Eucoccidiorida</taxon>
        <taxon>Eimeriorina</taxon>
        <taxon>Sarcocystidae</taxon>
        <taxon>Toxoplasma</taxon>
    </lineage>
</organism>
<feature type="compositionally biased region" description="Basic and acidic residues" evidence="2">
    <location>
        <begin position="558"/>
        <end position="571"/>
    </location>
</feature>
<keyword evidence="1" id="KW-0175">Coiled coil</keyword>
<feature type="compositionally biased region" description="Low complexity" evidence="2">
    <location>
        <begin position="1715"/>
        <end position="1738"/>
    </location>
</feature>
<feature type="compositionally biased region" description="Acidic residues" evidence="2">
    <location>
        <begin position="367"/>
        <end position="378"/>
    </location>
</feature>
<feature type="compositionally biased region" description="Acidic residues" evidence="2">
    <location>
        <begin position="1855"/>
        <end position="1895"/>
    </location>
</feature>
<feature type="compositionally biased region" description="Low complexity" evidence="2">
    <location>
        <begin position="2494"/>
        <end position="2506"/>
    </location>
</feature>
<feature type="compositionally biased region" description="Low complexity" evidence="2">
    <location>
        <begin position="674"/>
        <end position="732"/>
    </location>
</feature>
<feature type="compositionally biased region" description="Acidic residues" evidence="2">
    <location>
        <begin position="47"/>
        <end position="57"/>
    </location>
</feature>
<feature type="compositionally biased region" description="Basic and acidic residues" evidence="2">
    <location>
        <begin position="524"/>
        <end position="548"/>
    </location>
</feature>
<feature type="region of interest" description="Disordered" evidence="2">
    <location>
        <begin position="2963"/>
        <end position="3000"/>
    </location>
</feature>
<dbReference type="SUPFAM" id="SSF51045">
    <property type="entry name" value="WW domain"/>
    <property type="match status" value="1"/>
</dbReference>
<feature type="compositionally biased region" description="Basic and acidic residues" evidence="2">
    <location>
        <begin position="608"/>
        <end position="618"/>
    </location>
</feature>
<feature type="compositionally biased region" description="Basic and acidic residues" evidence="2">
    <location>
        <begin position="1680"/>
        <end position="1689"/>
    </location>
</feature>
<feature type="compositionally biased region" description="Basic and acidic residues" evidence="2">
    <location>
        <begin position="89"/>
        <end position="98"/>
    </location>
</feature>
<dbReference type="EMBL" id="LN714501">
    <property type="protein sequence ID" value="CEL77663.1"/>
    <property type="molecule type" value="Genomic_DNA"/>
</dbReference>
<dbReference type="SMART" id="SM00456">
    <property type="entry name" value="WW"/>
    <property type="match status" value="1"/>
</dbReference>
<feature type="compositionally biased region" description="Basic and acidic residues" evidence="2">
    <location>
        <begin position="30"/>
        <end position="46"/>
    </location>
</feature>
<feature type="compositionally biased region" description="Basic and acidic residues" evidence="2">
    <location>
        <begin position="2025"/>
        <end position="2035"/>
    </location>
</feature>
<feature type="domain" description="WW" evidence="3">
    <location>
        <begin position="201"/>
        <end position="235"/>
    </location>
</feature>
<feature type="compositionally biased region" description="Low complexity" evidence="2">
    <location>
        <begin position="2733"/>
        <end position="2745"/>
    </location>
</feature>
<feature type="region of interest" description="Disordered" evidence="2">
    <location>
        <begin position="780"/>
        <end position="820"/>
    </location>
</feature>
<feature type="coiled-coil region" evidence="1">
    <location>
        <begin position="2211"/>
        <end position="2290"/>
    </location>
</feature>
<feature type="region of interest" description="Disordered" evidence="2">
    <location>
        <begin position="249"/>
        <end position="436"/>
    </location>
</feature>
<feature type="region of interest" description="Disordered" evidence="2">
    <location>
        <begin position="3064"/>
        <end position="3107"/>
    </location>
</feature>
<protein>
    <submittedName>
        <fullName evidence="4">WW domain-containing protein</fullName>
    </submittedName>
</protein>
<feature type="compositionally biased region" description="Basic and acidic residues" evidence="2">
    <location>
        <begin position="1257"/>
        <end position="1268"/>
    </location>
</feature>
<feature type="compositionally biased region" description="Basic and acidic residues" evidence="2">
    <location>
        <begin position="387"/>
        <end position="396"/>
    </location>
</feature>
<evidence type="ECO:0000256" key="1">
    <source>
        <dbReference type="SAM" id="Coils"/>
    </source>
</evidence>
<feature type="compositionally biased region" description="Acidic residues" evidence="2">
    <location>
        <begin position="71"/>
        <end position="88"/>
    </location>
</feature>
<dbReference type="InterPro" id="IPR001202">
    <property type="entry name" value="WW_dom"/>
</dbReference>
<feature type="compositionally biased region" description="Basic and acidic residues" evidence="2">
    <location>
        <begin position="2778"/>
        <end position="2788"/>
    </location>
</feature>
<feature type="region of interest" description="Disordered" evidence="2">
    <location>
        <begin position="2410"/>
        <end position="2442"/>
    </location>
</feature>
<feature type="region of interest" description="Disordered" evidence="2">
    <location>
        <begin position="2769"/>
        <end position="2799"/>
    </location>
</feature>
<feature type="region of interest" description="Disordered" evidence="2">
    <location>
        <begin position="1832"/>
        <end position="2054"/>
    </location>
</feature>
<reference evidence="4" key="1">
    <citation type="journal article" date="2015" name="PLoS ONE">
        <title>Comprehensive Evaluation of Toxoplasma gondii VEG and Neospora caninum LIV Genomes with Tachyzoite Stage Transcriptome and Proteome Defines Novel Transcript Features.</title>
        <authorList>
            <person name="Ramaprasad A."/>
            <person name="Mourier T."/>
            <person name="Naeem R."/>
            <person name="Malas T.B."/>
            <person name="Moussa E."/>
            <person name="Panigrahi A."/>
            <person name="Vermont S.J."/>
            <person name="Otto T.D."/>
            <person name="Wastling J."/>
            <person name="Pain A."/>
        </authorList>
    </citation>
    <scope>NUCLEOTIDE SEQUENCE</scope>
    <source>
        <strain evidence="4">VEG</strain>
    </source>
</reference>
<dbReference type="PROSITE" id="PS50020">
    <property type="entry name" value="WW_DOMAIN_2"/>
    <property type="match status" value="1"/>
</dbReference>
<evidence type="ECO:0000256" key="2">
    <source>
        <dbReference type="SAM" id="MobiDB-lite"/>
    </source>
</evidence>
<feature type="compositionally biased region" description="Low complexity" evidence="2">
    <location>
        <begin position="472"/>
        <end position="482"/>
    </location>
</feature>
<dbReference type="Gene3D" id="3.30.1470.10">
    <property type="entry name" value="Photosystem I PsaD, reaction center subunit II"/>
    <property type="match status" value="1"/>
</dbReference>
<feature type="compositionally biased region" description="Acidic residues" evidence="2">
    <location>
        <begin position="1169"/>
        <end position="1180"/>
    </location>
</feature>
<evidence type="ECO:0000259" key="3">
    <source>
        <dbReference type="PROSITE" id="PS50020"/>
    </source>
</evidence>
<feature type="compositionally biased region" description="Basic and acidic residues" evidence="2">
    <location>
        <begin position="871"/>
        <end position="886"/>
    </location>
</feature>
<feature type="compositionally biased region" description="Basic and acidic residues" evidence="2">
    <location>
        <begin position="1581"/>
        <end position="1604"/>
    </location>
</feature>
<feature type="compositionally biased region" description="Basic and acidic residues" evidence="2">
    <location>
        <begin position="1085"/>
        <end position="1125"/>
    </location>
</feature>
<feature type="region of interest" description="Disordered" evidence="2">
    <location>
        <begin position="134"/>
        <end position="157"/>
    </location>
</feature>
<feature type="compositionally biased region" description="Basic and acidic residues" evidence="2">
    <location>
        <begin position="3163"/>
        <end position="3182"/>
    </location>
</feature>
<feature type="compositionally biased region" description="Acidic residues" evidence="2">
    <location>
        <begin position="1835"/>
        <end position="1847"/>
    </location>
</feature>
<feature type="compositionally biased region" description="Low complexity" evidence="2">
    <location>
        <begin position="916"/>
        <end position="932"/>
    </location>
</feature>
<feature type="compositionally biased region" description="Basic and acidic residues" evidence="2">
    <location>
        <begin position="810"/>
        <end position="820"/>
    </location>
</feature>
<feature type="compositionally biased region" description="Basic and acidic residues" evidence="2">
    <location>
        <begin position="409"/>
        <end position="436"/>
    </location>
</feature>
<feature type="compositionally biased region" description="Basic and acidic residues" evidence="2">
    <location>
        <begin position="3313"/>
        <end position="3338"/>
    </location>
</feature>
<feature type="compositionally biased region" description="Acidic residues" evidence="2">
    <location>
        <begin position="146"/>
        <end position="155"/>
    </location>
</feature>
<feature type="compositionally biased region" description="Basic and acidic residues" evidence="2">
    <location>
        <begin position="1979"/>
        <end position="1996"/>
    </location>
</feature>
<gene>
    <name evidence="4" type="ORF">BN1205_099450</name>
</gene>
<feature type="compositionally biased region" description="Basic and acidic residues" evidence="2">
    <location>
        <begin position="1538"/>
        <end position="1552"/>
    </location>
</feature>
<proteinExistence type="predicted"/>
<feature type="compositionally biased region" description="Acidic residues" evidence="2">
    <location>
        <begin position="1310"/>
        <end position="1326"/>
    </location>
</feature>
<feature type="compositionally biased region" description="Basic and acidic residues" evidence="2">
    <location>
        <begin position="1932"/>
        <end position="1944"/>
    </location>
</feature>
<feature type="compositionally biased region" description="Acidic residues" evidence="2">
    <location>
        <begin position="2431"/>
        <end position="2440"/>
    </location>
</feature>
<feature type="region of interest" description="Disordered" evidence="2">
    <location>
        <begin position="2148"/>
        <end position="2181"/>
    </location>
</feature>
<accession>A0A0F7VAF8</accession>
<feature type="compositionally biased region" description="Basic and acidic residues" evidence="2">
    <location>
        <begin position="1347"/>
        <end position="1360"/>
    </location>
</feature>
<name>A0A0F7VAF8_TOXGV</name>
<feature type="region of interest" description="Disordered" evidence="2">
    <location>
        <begin position="2608"/>
        <end position="2627"/>
    </location>
</feature>
<feature type="region of interest" description="Disordered" evidence="2">
    <location>
        <begin position="1443"/>
        <end position="1644"/>
    </location>
</feature>
<feature type="compositionally biased region" description="Basic and acidic residues" evidence="2">
    <location>
        <begin position="1753"/>
        <end position="1779"/>
    </location>
</feature>
<feature type="region of interest" description="Disordered" evidence="2">
    <location>
        <begin position="3313"/>
        <end position="3346"/>
    </location>
</feature>
<feature type="region of interest" description="Disordered" evidence="2">
    <location>
        <begin position="1657"/>
        <end position="1779"/>
    </location>
</feature>
<feature type="compositionally biased region" description="Basic and acidic residues" evidence="2">
    <location>
        <begin position="1506"/>
        <end position="1517"/>
    </location>
</feature>
<feature type="compositionally biased region" description="Low complexity" evidence="2">
    <location>
        <begin position="980"/>
        <end position="1015"/>
    </location>
</feature>
<feature type="region of interest" description="Disordered" evidence="2">
    <location>
        <begin position="870"/>
        <end position="932"/>
    </location>
</feature>
<feature type="compositionally biased region" description="Basic and acidic residues" evidence="2">
    <location>
        <begin position="3198"/>
        <end position="3212"/>
    </location>
</feature>
<feature type="compositionally biased region" description="Basic residues" evidence="2">
    <location>
        <begin position="1187"/>
        <end position="1197"/>
    </location>
</feature>
<feature type="region of interest" description="Disordered" evidence="2">
    <location>
        <begin position="2456"/>
        <end position="2536"/>
    </location>
</feature>
<sequence length="3367" mass="367551">MERRRQATAGEEVDPRQTQADTPRKPVRRHTGDTSKHKSGRLRKEKDEDDQEEEEGEERGAKGEEAIVGEQDAEGESEEGGEENAEEKEEGRAMKGEGCRTQVTMQWGVEERQKVPEEEDLLFSPCSLSDCSPVWREMSEEREEREKDEEEESDPEFVFLEDRSSTWSPTPADLLVCAKRLGFVFPEDSPFLCLARECLTAPLPAPWVACQSRRDGSIFFFNPETKASVWENPGDAIFREKLAAARLKHRRAAGETEGSCGRSQGASDAGPLSVRIGASPGLETRCKEVAAGEESRAADPPELAKRDREMQKARRWGDCVKSQKDEGEGNTEMKSKTHTQEDQQKKERKEQANHEEEAERGEAHEGEEGEEEGGEEELLNLLAPFEGGREEGEVTDGRLFPGPHVRGVGSREDVESGDAERGRDASNSESCTERKNSFCLFEEDSSEFEEGEAAAASPCVSLFLRSDGGEEGAQSSASSPSARRLEAFPVSRRLSLPRPVPSAGPSAVSRCLGMPTGAPTSCSREVRTEMHGRLEEEKRVDSATKDLEWLSSPCMAAKKTEEAESSSEPRIEGQGSAGGDRLSQERLSLSLQNSQREQAEDTVSAIVDGRKGQHSHNGDILDALLSTPAAALETRCWRAKRRRRSLGVRVTNSEAAPVKDLGDKTASRHSSPVSLFLSSPAVASSSSSSCSPSHASSGSSSPPSPSLLCPAVSRSPPRSASASPSSCSLSNSSFFSPSFAPATPRAFAGSEKEDFLEQTAKGDAKDGTILASLAAFHLPAGPASPGDASSDSSPSFAASAAPLRTSPSKRATDGEPQEKREIGLLQIFQVAGRALGARDSALRQLDGEMEAVELLEREACGEVGALSWSERWGENEDGEREREDPRGAGVSNVRFTVARDERQGICLPDGSPSPPGSLSSSSHSRPSVSPSPGDGFWPFLRCMLNSSQVPLLTVASRVVSRNVSVDNLQRETLSQSPSFSPVAPCPSSSDSASSSSSSASLPSHPSPTESSCSAPSSFRLPSTVAFPPSAASPATSCRLSPSSSSSRCSTSFCCSACASSSCVLPSFAPPHLACSAATVAPSTRSSHDGGREALEREEAERQQREVEETEGERGGTEANDEEGRASEGSGESDGDGGREASEQRESHTAETHLNVQRGDAWSQTRAVAEDDGEAAEEDRDACDSHRGHSRAWKKKREGAHALRPGDKQASRVLEESGENREDEGGATRTPLHASRRLSCSFHGESPSLAIVSISQTPEREDRRGRGEAAEAGETSRSCDWTKDETLPFAEETAEAVEAARRRITRNETMQEGEEESPTEKVEEEDSANGREAGTRHGGEGGPALHASCRDSKDANKEMKISRPKSLKDSPPSDLASSATWGVVRTPYFFVGCTDSPGASDAQKGSQQNPAFRLPSASTCASLSSLPGSRECLQSEEEGVFSSIPRAPSLCGKRGEKAKPVGTSRQAPHLDVCHREVATNEPTNESEEAAAGADQTDAGAGEEPEEAEKGAELVKNEAGEAEEVAAEEGVYDGGEMEDEKAGDGDELDVKGGEEGEGDGGAGQSDEGRANEVEAALPVTGEFRFDATKERPALGVAERSEEERNLSSEGNAHSRARQMHAFSKKQLEEREILSRPPSSARFPLSPDLERTAWNEANASVLSDLDSRQDKKAVPGVEWSCEESARMKSGTEKEDDASLPLSPNSISSSIVAHRVPTSSSSPCSLPSVCVSSSASSSPSSSFTAQTPAKPLFVKAAVREREKQISAQRRGETERRLEGELRRAKRDLAAALRLRREQEESHARQLSRLALQEAQLKRETQEAKAELARVLRRLKQREEEEQEREQEDEQREESGDRGEQEEEEEGEQEGEQAEGEERGGEEDEQEEEQEGEQEEEQEGEQEREQEGEQERDEEGEQEREQEEEQEEEQEVEQGEGEEREKERMKGEATLEGCGSAWSSVGRISWRGETCTGEQKTQGKRQKPFHERQKEERRQEADSRRERKTKHKGDPPPCDDSGKYAAEPGTTALCEKDLRPRGAEEQTPFPSATNGVGGVDTDKGNIEEVKSARRRLAKQERLLVSWQRELEVHETKLQEVQLSLEKRDRCLRTRLLALQVETAEAARIRKAHETELHAIHASLLERLADLASREALKRREAEDDAAHRRREQELREEEERQERERNAFEKKAEAKAKALAEGEEKLKEALLQLVCRQRALEAQEAVFQEKEEKQRQAEAAVGGLRQEVEAQRVRLAAERGELDKRDREMQEVDVLKEELAEQRKLLREKEDAIQTALEREARERELWTMQRVEESQKGREEREMHLRERETWKRHSDEVNAKLKKKEDECSRSTARIQKLREAIERLFQIQQQKLVCSSSTEQDAGKCEESLAISSSFVFALLPASPVLLSPSAVNRHARNQRNSDASGGGKTTQAADAEGAEEEDDNEREERCALKNLKETLENLTGLSLPSPRVAACRSRGSPDRSVRRKGSRQVRSSQTSLSPSRGSPPSLSDQTNKQKDEAEPLENSPSSSSKSEEDPRQKLEETASLFSFLAPAPRHLDAAAAEQLLFLELEILCLLLPFLEARRKLLSAQRRLLRHGLILHSAAAKRAARDMGATHPETMQKCGDARGDNLDETSDDISQKLSEERERLDVNLKAWNASARAVRFLLPLVGRRLSALRERFRQPDAFLSSSTFSEASRKLASDAPRSTISPAPAKSLATARFGSSNAKRMQATDDCPLSLSHPSSSCSPRRRAIFFPDARISEGLPCPRQVTLLSPQEARAGSEGERRRPAESPTKTESLTEQRGLSAVGLFSFRSLGGCCASVSLQQPGFLLPLSAFPYAGFLCDQGCNAFQECGVPAAQAAGEHFRRPSAKTRVEESVSSPCSKRLSVEPRDAPSTRFSEVPALPLSTVSGIPLFDATYWNYLWEGNSGRQPASPLWLASQRSSSSPSGVASHAFSAVRLQEGDISAKPPVTPPPRSAVPDPATEDIDPPPSSSFSADQHASPSPLAFSLLPPASHPYLLPQSCEPLHLCSCEAADPRLGSGAWPLLPCGFTGWAAVTDRPLRDEKDFPKDLGSLSETPGGQRKDGRETQLPRLNSMRFPPVQKSRNSIHDRERLGHAGLLGRSGVHTPRGARELAPGGSAGVCREILHAGGVPGEALRSAEASLRRGEEVNAKDRTEGKEEVQTADSAVGGVPCMSRRTVETRGAFRGDSQHPHSSFGDSDMSRQPGELPPSLRAPLECRRRRHLPPNSARVVESAAFSVPRGRRAISARAHNPEREKRPLQFAECPPLAYDAGDRPLGGEEFWGGILRQREESTARRLAKGDADGDDRAERRQRADKMGAGAHMHLSGRVGFKVLPPLPPSTGREM</sequence>
<feature type="region of interest" description="Disordered" evidence="2">
    <location>
        <begin position="2689"/>
        <end position="2745"/>
    </location>
</feature>
<feature type="region of interest" description="Disordered" evidence="2">
    <location>
        <begin position="1078"/>
        <end position="1378"/>
    </location>
</feature>